<evidence type="ECO:0000313" key="3">
    <source>
        <dbReference type="Proteomes" id="UP000886998"/>
    </source>
</evidence>
<dbReference type="Proteomes" id="UP000886998">
    <property type="component" value="Unassembled WGS sequence"/>
</dbReference>
<name>A0A8X6X8C5_9ARAC</name>
<feature type="domain" description="Integrase catalytic" evidence="1">
    <location>
        <begin position="31"/>
        <end position="143"/>
    </location>
</feature>
<protein>
    <submittedName>
        <fullName evidence="2">Transposon Tf2-8 polyprotein</fullName>
    </submittedName>
</protein>
<dbReference type="AlphaFoldDB" id="A0A8X6X8C5"/>
<gene>
    <name evidence="2" type="primary">Tf2-8_7</name>
    <name evidence="2" type="ORF">TNIN_1411</name>
</gene>
<dbReference type="SUPFAM" id="SSF53098">
    <property type="entry name" value="Ribonuclease H-like"/>
    <property type="match status" value="1"/>
</dbReference>
<evidence type="ECO:0000259" key="1">
    <source>
        <dbReference type="PROSITE" id="PS50994"/>
    </source>
</evidence>
<comment type="caution">
    <text evidence="2">The sequence shown here is derived from an EMBL/GenBank/DDBJ whole genome shotgun (WGS) entry which is preliminary data.</text>
</comment>
<dbReference type="InterPro" id="IPR001584">
    <property type="entry name" value="Integrase_cat-core"/>
</dbReference>
<dbReference type="GO" id="GO:0015074">
    <property type="term" value="P:DNA integration"/>
    <property type="evidence" value="ECO:0007669"/>
    <property type="project" value="InterPro"/>
</dbReference>
<dbReference type="OrthoDB" id="4369127at2759"/>
<keyword evidence="3" id="KW-1185">Reference proteome</keyword>
<evidence type="ECO:0000313" key="2">
    <source>
        <dbReference type="EMBL" id="GFY48718.1"/>
    </source>
</evidence>
<organism evidence="2 3">
    <name type="scientific">Trichonephila inaurata madagascariensis</name>
    <dbReference type="NCBI Taxonomy" id="2747483"/>
    <lineage>
        <taxon>Eukaryota</taxon>
        <taxon>Metazoa</taxon>
        <taxon>Ecdysozoa</taxon>
        <taxon>Arthropoda</taxon>
        <taxon>Chelicerata</taxon>
        <taxon>Arachnida</taxon>
        <taxon>Araneae</taxon>
        <taxon>Araneomorphae</taxon>
        <taxon>Entelegynae</taxon>
        <taxon>Araneoidea</taxon>
        <taxon>Nephilidae</taxon>
        <taxon>Trichonephila</taxon>
        <taxon>Trichonephila inaurata</taxon>
    </lineage>
</organism>
<dbReference type="InterPro" id="IPR050951">
    <property type="entry name" value="Retrovirus_Pol_polyprotein"/>
</dbReference>
<dbReference type="GO" id="GO:0003676">
    <property type="term" value="F:nucleic acid binding"/>
    <property type="evidence" value="ECO:0007669"/>
    <property type="project" value="InterPro"/>
</dbReference>
<dbReference type="PROSITE" id="PS50994">
    <property type="entry name" value="INTEGRASE"/>
    <property type="match status" value="1"/>
</dbReference>
<dbReference type="InterPro" id="IPR036397">
    <property type="entry name" value="RNaseH_sf"/>
</dbReference>
<dbReference type="PANTHER" id="PTHR37984:SF15">
    <property type="entry name" value="INTEGRASE CATALYTIC DOMAIN-CONTAINING PROTEIN"/>
    <property type="match status" value="1"/>
</dbReference>
<reference evidence="2" key="1">
    <citation type="submission" date="2020-08" db="EMBL/GenBank/DDBJ databases">
        <title>Multicomponent nature underlies the extraordinary mechanical properties of spider dragline silk.</title>
        <authorList>
            <person name="Kono N."/>
            <person name="Nakamura H."/>
            <person name="Mori M."/>
            <person name="Yoshida Y."/>
            <person name="Ohtoshi R."/>
            <person name="Malay A.D."/>
            <person name="Moran D.A.P."/>
            <person name="Tomita M."/>
            <person name="Numata K."/>
            <person name="Arakawa K."/>
        </authorList>
    </citation>
    <scope>NUCLEOTIDE SEQUENCE</scope>
</reference>
<dbReference type="Gene3D" id="3.30.420.10">
    <property type="entry name" value="Ribonuclease H-like superfamily/Ribonuclease H"/>
    <property type="match status" value="1"/>
</dbReference>
<proteinExistence type="predicted"/>
<accession>A0A8X6X8C5</accession>
<dbReference type="EMBL" id="BMAV01006639">
    <property type="protein sequence ID" value="GFY48718.1"/>
    <property type="molecule type" value="Genomic_DNA"/>
</dbReference>
<dbReference type="PANTHER" id="PTHR37984">
    <property type="entry name" value="PROTEIN CBG26694"/>
    <property type="match status" value="1"/>
</dbReference>
<dbReference type="InterPro" id="IPR012337">
    <property type="entry name" value="RNaseH-like_sf"/>
</dbReference>
<sequence>MMEMDAVKNAHSLGHFAAANTEDWLHLIKNTTAQKAIKRLTLQHKTFGNSKRIITDTGGAFRFKEFEKQYVKVKIRHVIITTGVQKGNGQIERIHRVLIPMLMNVSLNNMKRLQHVDSLQRMLNSIPSRSTKYLPFELLLGIKMKIPEDNHKKFVRGRESRSTLST</sequence>